<feature type="transmembrane region" description="Helical" evidence="1">
    <location>
        <begin position="160"/>
        <end position="187"/>
    </location>
</feature>
<keyword evidence="1" id="KW-1133">Transmembrane helix</keyword>
<gene>
    <name evidence="3" type="ORF">HCN52_05640</name>
</gene>
<dbReference type="InterPro" id="IPR005804">
    <property type="entry name" value="FA_desaturase_dom"/>
</dbReference>
<keyword evidence="1" id="KW-0472">Membrane</keyword>
<feature type="transmembrane region" description="Helical" evidence="1">
    <location>
        <begin position="71"/>
        <end position="91"/>
    </location>
</feature>
<comment type="caution">
    <text evidence="3">The sequence shown here is derived from an EMBL/GenBank/DDBJ whole genome shotgun (WGS) entry which is preliminary data.</text>
</comment>
<sequence length="384" mass="42685">MTAAPATNNAAVAPLAAERARYDAGRSFSVQEAHRHVRDLFGHRVWIYWTDFLLSLAVGVTAFWAAGPLGLLSPAGLLCSLVAALALYRCFAFIHEIAHFRAKRALRGFRIGWNVLVGIPLLAPVFLYESHGEHHNKKLYGTERDAEYLPLARLSVRHSVVVVLGSFALPFFGPVRFGLLAPLGWLIPPLRRRVHRSLSTIKLDLEYQGRQPVGRRERASWAAQEAAAAVYVWAMAALAVSGAVPVSRLLQWYAVFSVLALANSLRILAAHRYLGNEEEMSVVEQMLDTVNYPRNRWLAELWAPVGLRLHALHHLMPGLPYHAYGAAHRRLVTALPADSAYRLTESPGMARSLRELWHSCRAHRRAGAILPLRPRTAPEAGGVR</sequence>
<keyword evidence="4" id="KW-1185">Reference proteome</keyword>
<dbReference type="Proteomes" id="UP000727056">
    <property type="component" value="Unassembled WGS sequence"/>
</dbReference>
<evidence type="ECO:0000259" key="2">
    <source>
        <dbReference type="Pfam" id="PF00487"/>
    </source>
</evidence>
<evidence type="ECO:0000313" key="3">
    <source>
        <dbReference type="EMBL" id="NJQ14434.1"/>
    </source>
</evidence>
<name>A0ABX1CDN2_9ACTN</name>
<accession>A0ABX1CDN2</accession>
<dbReference type="EMBL" id="JAAVJC010000025">
    <property type="protein sequence ID" value="NJQ14434.1"/>
    <property type="molecule type" value="Genomic_DNA"/>
</dbReference>
<evidence type="ECO:0000313" key="4">
    <source>
        <dbReference type="Proteomes" id="UP000727056"/>
    </source>
</evidence>
<proteinExistence type="predicted"/>
<feature type="domain" description="Fatty acid desaturase" evidence="2">
    <location>
        <begin position="74"/>
        <end position="339"/>
    </location>
</feature>
<feature type="transmembrane region" description="Helical" evidence="1">
    <location>
        <begin position="45"/>
        <end position="65"/>
    </location>
</feature>
<feature type="transmembrane region" description="Helical" evidence="1">
    <location>
        <begin position="226"/>
        <end position="244"/>
    </location>
</feature>
<dbReference type="Pfam" id="PF00487">
    <property type="entry name" value="FA_desaturase"/>
    <property type="match status" value="1"/>
</dbReference>
<organism evidence="3 4">
    <name type="scientific">Streptomyces bohaiensis</name>
    <dbReference type="NCBI Taxonomy" id="1431344"/>
    <lineage>
        <taxon>Bacteria</taxon>
        <taxon>Bacillati</taxon>
        <taxon>Actinomycetota</taxon>
        <taxon>Actinomycetes</taxon>
        <taxon>Kitasatosporales</taxon>
        <taxon>Streptomycetaceae</taxon>
        <taxon>Streptomyces</taxon>
    </lineage>
</organism>
<feature type="transmembrane region" description="Helical" evidence="1">
    <location>
        <begin position="111"/>
        <end position="128"/>
    </location>
</feature>
<evidence type="ECO:0000256" key="1">
    <source>
        <dbReference type="SAM" id="Phobius"/>
    </source>
</evidence>
<dbReference type="RefSeq" id="WP_168087258.1">
    <property type="nucleotide sequence ID" value="NZ_BHZH01000016.1"/>
</dbReference>
<keyword evidence="1" id="KW-0812">Transmembrane</keyword>
<reference evidence="3 4" key="1">
    <citation type="submission" date="2020-03" db="EMBL/GenBank/DDBJ databases">
        <title>Draft genome of Streptomyces sp. ventii, isolated from the Axial Seamount in the Pacific Ocean, and resequencing of the two type strains Streptomyces lonarensis strain NCL 716 and Streptomyces bohaiensis strain 11A07.</title>
        <authorList>
            <person name="Loughran R.M."/>
            <person name="Pfannmuller K.M."/>
            <person name="Wasson B.J."/>
            <person name="Deadmond M.C."/>
            <person name="Paddock B.E."/>
            <person name="Koyack M.J."/>
            <person name="Gallegos D.A."/>
            <person name="Mitchell E.A."/>
            <person name="Ushijima B."/>
            <person name="Saw J.H."/>
            <person name="Mcphail K.L."/>
            <person name="Videau P."/>
        </authorList>
    </citation>
    <scope>NUCLEOTIDE SEQUENCE [LARGE SCALE GENOMIC DNA]</scope>
    <source>
        <strain evidence="3 4">11A07</strain>
    </source>
</reference>
<protein>
    <submittedName>
        <fullName evidence="3">Fatty acid desaturase</fullName>
    </submittedName>
</protein>